<accession>A0ABQ3CJX0</accession>
<name>A0ABQ3CJX0_9ACTN</name>
<reference evidence="3" key="1">
    <citation type="journal article" date="2019" name="Int. J. Syst. Evol. Microbiol.">
        <title>The Global Catalogue of Microorganisms (GCM) 10K type strain sequencing project: providing services to taxonomists for standard genome sequencing and annotation.</title>
        <authorList>
            <consortium name="The Broad Institute Genomics Platform"/>
            <consortium name="The Broad Institute Genome Sequencing Center for Infectious Disease"/>
            <person name="Wu L."/>
            <person name="Ma J."/>
        </authorList>
    </citation>
    <scope>NUCLEOTIDE SEQUENCE [LARGE SCALE GENOMIC DNA]</scope>
    <source>
        <strain evidence="3">JCM 4733</strain>
    </source>
</reference>
<sequence length="184" mass="19754">MKRMPTELCGLTKPTLLTWSDSFPSPASVTEPCARLAERGLIRESAAPHRSNAVGRVPYSTVALMDLRGRVVARREPRHERTGPARVVAGAAEDLAGLLAGVPGRRPLGVGVAVGGWMDRETGAVVERDQRIAGLSVGDSRKLPHLLQAYVTRQGEPTRSRTTRRTPAHGRVTVDSPCVPRPSG</sequence>
<feature type="region of interest" description="Disordered" evidence="1">
    <location>
        <begin position="153"/>
        <end position="184"/>
    </location>
</feature>
<proteinExistence type="predicted"/>
<evidence type="ECO:0000256" key="1">
    <source>
        <dbReference type="SAM" id="MobiDB-lite"/>
    </source>
</evidence>
<evidence type="ECO:0000313" key="3">
    <source>
        <dbReference type="Proteomes" id="UP000653644"/>
    </source>
</evidence>
<dbReference type="Proteomes" id="UP000653644">
    <property type="component" value="Unassembled WGS sequence"/>
</dbReference>
<comment type="caution">
    <text evidence="2">The sequence shown here is derived from an EMBL/GenBank/DDBJ whole genome shotgun (WGS) entry which is preliminary data.</text>
</comment>
<dbReference type="SUPFAM" id="SSF53067">
    <property type="entry name" value="Actin-like ATPase domain"/>
    <property type="match status" value="1"/>
</dbReference>
<evidence type="ECO:0000313" key="2">
    <source>
        <dbReference type="EMBL" id="GHA20894.1"/>
    </source>
</evidence>
<dbReference type="EMBL" id="BMVN01000007">
    <property type="protein sequence ID" value="GHA20894.1"/>
    <property type="molecule type" value="Genomic_DNA"/>
</dbReference>
<protein>
    <submittedName>
        <fullName evidence="2">Uncharacterized protein</fullName>
    </submittedName>
</protein>
<organism evidence="2 3">
    <name type="scientific">Streptomyces canarius</name>
    <dbReference type="NCBI Taxonomy" id="285453"/>
    <lineage>
        <taxon>Bacteria</taxon>
        <taxon>Bacillati</taxon>
        <taxon>Actinomycetota</taxon>
        <taxon>Actinomycetes</taxon>
        <taxon>Kitasatosporales</taxon>
        <taxon>Streptomycetaceae</taxon>
        <taxon>Streptomyces</taxon>
    </lineage>
</organism>
<dbReference type="InterPro" id="IPR043129">
    <property type="entry name" value="ATPase_NBD"/>
</dbReference>
<gene>
    <name evidence="2" type="ORF">GCM10010345_27490</name>
</gene>
<keyword evidence="3" id="KW-1185">Reference proteome</keyword>
<dbReference type="Gene3D" id="3.30.420.40">
    <property type="match status" value="1"/>
</dbReference>